<proteinExistence type="inferred from homology"/>
<evidence type="ECO:0000256" key="1">
    <source>
        <dbReference type="ARBA" id="ARBA00004141"/>
    </source>
</evidence>
<dbReference type="EMBL" id="JAGKQM010000002">
    <property type="protein sequence ID" value="KAH0936646.1"/>
    <property type="molecule type" value="Genomic_DNA"/>
</dbReference>
<evidence type="ECO:0000256" key="3">
    <source>
        <dbReference type="ARBA" id="ARBA00010858"/>
    </source>
</evidence>
<comment type="caution">
    <text evidence="9">The sequence shown here is derived from an EMBL/GenBank/DDBJ whole genome shotgun (WGS) entry which is preliminary data.</text>
</comment>
<dbReference type="PANTHER" id="PTHR33203:SF49">
    <property type="entry name" value="TAPETAL OLEOSIN GRP-17"/>
    <property type="match status" value="1"/>
</dbReference>
<name>A0ABQ8E4T9_BRANA</name>
<keyword evidence="5 8" id="KW-0812">Transmembrane</keyword>
<evidence type="ECO:0000256" key="4">
    <source>
        <dbReference type="ARBA" id="ARBA00022677"/>
    </source>
</evidence>
<dbReference type="PANTHER" id="PTHR33203">
    <property type="entry name" value="OLEOSIN"/>
    <property type="match status" value="1"/>
</dbReference>
<keyword evidence="7 8" id="KW-0472">Membrane</keyword>
<dbReference type="Pfam" id="PF01277">
    <property type="entry name" value="Oleosin"/>
    <property type="match status" value="1"/>
</dbReference>
<evidence type="ECO:0000256" key="7">
    <source>
        <dbReference type="ARBA" id="ARBA00023136"/>
    </source>
</evidence>
<comment type="similarity">
    <text evidence="3">Belongs to the oleosin family.</text>
</comment>
<reference evidence="9 10" key="1">
    <citation type="submission" date="2021-05" db="EMBL/GenBank/DDBJ databases">
        <title>Genome Assembly of Synthetic Allotetraploid Brassica napus Reveals Homoeologous Exchanges between Subgenomes.</title>
        <authorList>
            <person name="Davis J.T."/>
        </authorList>
    </citation>
    <scope>NUCLEOTIDE SEQUENCE [LARGE SCALE GENOMIC DNA]</scope>
    <source>
        <strain evidence="10">cv. Da-Ae</strain>
        <tissue evidence="9">Seedling</tissue>
    </source>
</reference>
<evidence type="ECO:0000313" key="9">
    <source>
        <dbReference type="EMBL" id="KAH0936646.1"/>
    </source>
</evidence>
<accession>A0ABQ8E4T9</accession>
<evidence type="ECO:0000256" key="5">
    <source>
        <dbReference type="ARBA" id="ARBA00022692"/>
    </source>
</evidence>
<keyword evidence="10" id="KW-1185">Reference proteome</keyword>
<comment type="subcellular location">
    <subcellularLocation>
        <location evidence="2">Lipid droplet</location>
    </subcellularLocation>
    <subcellularLocation>
        <location evidence="1">Membrane</location>
        <topology evidence="1">Multi-pass membrane protein</topology>
    </subcellularLocation>
</comment>
<evidence type="ECO:0000256" key="8">
    <source>
        <dbReference type="SAM" id="Phobius"/>
    </source>
</evidence>
<keyword evidence="6 8" id="KW-1133">Transmembrane helix</keyword>
<protein>
    <recommendedName>
        <fullName evidence="11">Oleosin</fullName>
    </recommendedName>
</protein>
<feature type="transmembrane region" description="Helical" evidence="8">
    <location>
        <begin position="79"/>
        <end position="107"/>
    </location>
</feature>
<gene>
    <name evidence="9" type="ORF">HID58_004107</name>
</gene>
<dbReference type="InterPro" id="IPR000136">
    <property type="entry name" value="Oleosin"/>
</dbReference>
<evidence type="ECO:0008006" key="11">
    <source>
        <dbReference type="Google" id="ProtNLM"/>
    </source>
</evidence>
<keyword evidence="4" id="KW-0551">Lipid droplet</keyword>
<organism evidence="9 10">
    <name type="scientific">Brassica napus</name>
    <name type="common">Rape</name>
    <dbReference type="NCBI Taxonomy" id="3708"/>
    <lineage>
        <taxon>Eukaryota</taxon>
        <taxon>Viridiplantae</taxon>
        <taxon>Streptophyta</taxon>
        <taxon>Embryophyta</taxon>
        <taxon>Tracheophyta</taxon>
        <taxon>Spermatophyta</taxon>
        <taxon>Magnoliopsida</taxon>
        <taxon>eudicotyledons</taxon>
        <taxon>Gunneridae</taxon>
        <taxon>Pentapetalae</taxon>
        <taxon>rosids</taxon>
        <taxon>malvids</taxon>
        <taxon>Brassicales</taxon>
        <taxon>Brassicaceae</taxon>
        <taxon>Brassiceae</taxon>
        <taxon>Brassica</taxon>
    </lineage>
</organism>
<sequence length="139" mass="15049">MHVYLARYRLHNSFIKSPSLPITKQQPSNQKHMREEEHQNELVQTPSQRAENCFRCNVFAFLTPLLEVIKVVAAPVASVIFIGFAGIILAGLAVALAVSAPLLIIFSPVLVPAATIATTLGTGVAFAVTSVALIIWLTK</sequence>
<dbReference type="Proteomes" id="UP000824890">
    <property type="component" value="Unassembled WGS sequence"/>
</dbReference>
<evidence type="ECO:0000313" key="10">
    <source>
        <dbReference type="Proteomes" id="UP000824890"/>
    </source>
</evidence>
<feature type="transmembrane region" description="Helical" evidence="8">
    <location>
        <begin position="113"/>
        <end position="137"/>
    </location>
</feature>
<evidence type="ECO:0000256" key="6">
    <source>
        <dbReference type="ARBA" id="ARBA00022989"/>
    </source>
</evidence>
<evidence type="ECO:0000256" key="2">
    <source>
        <dbReference type="ARBA" id="ARBA00004502"/>
    </source>
</evidence>